<feature type="domain" description="Alpha-2-macroglobulin" evidence="5">
    <location>
        <begin position="217"/>
        <end position="306"/>
    </location>
</feature>
<dbReference type="Gene3D" id="1.50.10.20">
    <property type="match status" value="1"/>
</dbReference>
<evidence type="ECO:0000256" key="1">
    <source>
        <dbReference type="ARBA" id="ARBA00010952"/>
    </source>
</evidence>
<protein>
    <submittedName>
        <fullName evidence="6">Alpha-2-macroglobulin-like isoform X2</fullName>
    </submittedName>
</protein>
<keyword evidence="4" id="KW-1015">Disulfide bond</keyword>
<dbReference type="PROSITE" id="PS00477">
    <property type="entry name" value="ALPHA_2_MACROGLOBULIN"/>
    <property type="match status" value="1"/>
</dbReference>
<dbReference type="GO" id="GO:0005615">
    <property type="term" value="C:extracellular space"/>
    <property type="evidence" value="ECO:0007669"/>
    <property type="project" value="InterPro"/>
</dbReference>
<dbReference type="SMART" id="SM01360">
    <property type="entry name" value="A2M"/>
    <property type="match status" value="1"/>
</dbReference>
<reference evidence="6 7" key="1">
    <citation type="submission" date="2018-03" db="EMBL/GenBank/DDBJ databases">
        <title>Draft genome sequence of Rohu Carp (Labeo rohita).</title>
        <authorList>
            <person name="Das P."/>
            <person name="Kushwaha B."/>
            <person name="Joshi C.G."/>
            <person name="Kumar D."/>
            <person name="Nagpure N.S."/>
            <person name="Sahoo L."/>
            <person name="Das S.P."/>
            <person name="Bit A."/>
            <person name="Patnaik S."/>
            <person name="Meher P.K."/>
            <person name="Jayasankar P."/>
            <person name="Koringa P.G."/>
            <person name="Patel N.V."/>
            <person name="Hinsu A.T."/>
            <person name="Kumar R."/>
            <person name="Pandey M."/>
            <person name="Agarwal S."/>
            <person name="Srivastava S."/>
            <person name="Singh M."/>
            <person name="Iquebal M.A."/>
            <person name="Jaiswal S."/>
            <person name="Angadi U.B."/>
            <person name="Kumar N."/>
            <person name="Raza M."/>
            <person name="Shah T.M."/>
            <person name="Rai A."/>
            <person name="Jena J.K."/>
        </authorList>
    </citation>
    <scope>NUCLEOTIDE SEQUENCE [LARGE SCALE GENOMIC DNA]</scope>
    <source>
        <strain evidence="6">DASCIFA01</strain>
        <tissue evidence="6">Testis</tissue>
    </source>
</reference>
<organism evidence="6 7">
    <name type="scientific">Labeo rohita</name>
    <name type="common">Indian major carp</name>
    <name type="synonym">Cyprinus rohita</name>
    <dbReference type="NCBI Taxonomy" id="84645"/>
    <lineage>
        <taxon>Eukaryota</taxon>
        <taxon>Metazoa</taxon>
        <taxon>Chordata</taxon>
        <taxon>Craniata</taxon>
        <taxon>Vertebrata</taxon>
        <taxon>Euteleostomi</taxon>
        <taxon>Actinopterygii</taxon>
        <taxon>Neopterygii</taxon>
        <taxon>Teleostei</taxon>
        <taxon>Ostariophysi</taxon>
        <taxon>Cypriniformes</taxon>
        <taxon>Cyprinidae</taxon>
        <taxon>Labeoninae</taxon>
        <taxon>Labeonini</taxon>
        <taxon>Labeo</taxon>
    </lineage>
</organism>
<dbReference type="GO" id="GO:0007399">
    <property type="term" value="P:nervous system development"/>
    <property type="evidence" value="ECO:0007669"/>
    <property type="project" value="UniProtKB-ARBA"/>
</dbReference>
<dbReference type="Gene3D" id="2.20.130.20">
    <property type="match status" value="1"/>
</dbReference>
<dbReference type="Gene3D" id="2.60.40.10">
    <property type="entry name" value="Immunoglobulins"/>
    <property type="match status" value="1"/>
</dbReference>
<dbReference type="Pfam" id="PF00207">
    <property type="entry name" value="A2M"/>
    <property type="match status" value="1"/>
</dbReference>
<gene>
    <name evidence="6" type="ORF">ROHU_005271</name>
</gene>
<proteinExistence type="inferred from homology"/>
<name>A0A498NEQ2_LABRO</name>
<dbReference type="EMBL" id="QBIY01011851">
    <property type="protein sequence ID" value="RXN28747.1"/>
    <property type="molecule type" value="Genomic_DNA"/>
</dbReference>
<dbReference type="SUPFAM" id="SSF81296">
    <property type="entry name" value="E set domains"/>
    <property type="match status" value="1"/>
</dbReference>
<keyword evidence="3" id="KW-0722">Serine protease inhibitor</keyword>
<dbReference type="AlphaFoldDB" id="A0A498NEQ2"/>
<dbReference type="SUPFAM" id="SSF48239">
    <property type="entry name" value="Terpenoid cyclases/Protein prenyltransferases"/>
    <property type="match status" value="1"/>
</dbReference>
<dbReference type="InterPro" id="IPR019742">
    <property type="entry name" value="MacrogloblnA2_CS"/>
</dbReference>
<evidence type="ECO:0000256" key="2">
    <source>
        <dbReference type="ARBA" id="ARBA00022690"/>
    </source>
</evidence>
<accession>A0A498NEQ2</accession>
<dbReference type="GO" id="GO:0004867">
    <property type="term" value="F:serine-type endopeptidase inhibitor activity"/>
    <property type="evidence" value="ECO:0007669"/>
    <property type="project" value="UniProtKB-KW"/>
</dbReference>
<evidence type="ECO:0000313" key="6">
    <source>
        <dbReference type="EMBL" id="RXN28747.1"/>
    </source>
</evidence>
<dbReference type="InterPro" id="IPR011626">
    <property type="entry name" value="Alpha-macroglobulin_TED"/>
</dbReference>
<dbReference type="PANTHER" id="PTHR11412">
    <property type="entry name" value="MACROGLOBULIN / COMPLEMENT"/>
    <property type="match status" value="1"/>
</dbReference>
<comment type="caution">
    <text evidence="6">The sequence shown here is derived from an EMBL/GenBank/DDBJ whole genome shotgun (WGS) entry which is preliminary data.</text>
</comment>
<dbReference type="Pfam" id="PF07678">
    <property type="entry name" value="TED_complement"/>
    <property type="match status" value="1"/>
</dbReference>
<dbReference type="InterPro" id="IPR047565">
    <property type="entry name" value="Alpha-macroglob_thiol-ester_cl"/>
</dbReference>
<dbReference type="InterPro" id="IPR050473">
    <property type="entry name" value="A2M/Complement_sys"/>
</dbReference>
<dbReference type="SMART" id="SM01419">
    <property type="entry name" value="Thiol-ester_cl"/>
    <property type="match status" value="1"/>
</dbReference>
<keyword evidence="7" id="KW-1185">Reference proteome</keyword>
<dbReference type="InterPro" id="IPR008930">
    <property type="entry name" value="Terpenoid_cyclase/PrenylTrfase"/>
</dbReference>
<dbReference type="Proteomes" id="UP000290572">
    <property type="component" value="Unassembled WGS sequence"/>
</dbReference>
<sequence length="512" mass="56652">MTVSLFDDKNMTTQLVQQRSRMEFHQCFSFQAPQVDAESVQKLQVVVKGRSFKMTEERKVMFRRYLPLTFIQTDKPIYNPGQTVQCGGSGGELLLPCKSLEVFNLLPVQSLSDYPLGVEDEQECLNVRPRRAVPTDQAYETFKGMGMKIATNLPVREPQCLTYRGLNYYRNFRDVMFFRKPVAFAMAEMAPAAVAESAGGESSSSFDVTVRSYFPETWIWQLAQVGDSGSTQVPLKVPDTITTWETEAFCLSSKGLGLAPPALLTAFQPFFLELSLPYSIVRSVNVTVSAQADQSQSLCGNEVVTVPTRGRVDVVTRSLLVLAEGVERTITESRLLCPKGSVLSEDVTLIFPKNVIQGSAKCSVSVIGDIMGRALKNLDSLLRLPSGCGEQNMIVLAPNIYILQYLGVTAQLTATIRATAIGYLQSGYQGQLNYRHSDGSYSTFGYDASNTWLTAFVLRSFGLARNFIYIDPNVLQSAKNWLISKQGSDGCFMQQGTLYHNDMKVCCISSTA</sequence>
<dbReference type="PANTHER" id="PTHR11412:SF150">
    <property type="entry name" value="ALPHA-2-MACROGLOBULIN-RELATED"/>
    <property type="match status" value="1"/>
</dbReference>
<keyword evidence="2" id="KW-0646">Protease inhibitor</keyword>
<comment type="similarity">
    <text evidence="1">Belongs to the protease inhibitor I39 (alpha-2-macroglobulin) family.</text>
</comment>
<dbReference type="InterPro" id="IPR014756">
    <property type="entry name" value="Ig_E-set"/>
</dbReference>
<dbReference type="Gene3D" id="2.60.120.1540">
    <property type="match status" value="1"/>
</dbReference>
<evidence type="ECO:0000256" key="3">
    <source>
        <dbReference type="ARBA" id="ARBA00022900"/>
    </source>
</evidence>
<dbReference type="Gene3D" id="2.60.40.1930">
    <property type="match status" value="2"/>
</dbReference>
<evidence type="ECO:0000259" key="5">
    <source>
        <dbReference type="SMART" id="SM01360"/>
    </source>
</evidence>
<evidence type="ECO:0000256" key="4">
    <source>
        <dbReference type="ARBA" id="ARBA00023157"/>
    </source>
</evidence>
<evidence type="ECO:0000313" key="7">
    <source>
        <dbReference type="Proteomes" id="UP000290572"/>
    </source>
</evidence>
<dbReference type="STRING" id="84645.A0A498NEQ2"/>
<dbReference type="InterPro" id="IPR001599">
    <property type="entry name" value="Macroglobln_a2"/>
</dbReference>
<dbReference type="InterPro" id="IPR013783">
    <property type="entry name" value="Ig-like_fold"/>
</dbReference>